<evidence type="ECO:0000256" key="1">
    <source>
        <dbReference type="ARBA" id="ARBA00004141"/>
    </source>
</evidence>
<proteinExistence type="inferred from homology"/>
<evidence type="ECO:0000256" key="5">
    <source>
        <dbReference type="ARBA" id="ARBA00022989"/>
    </source>
</evidence>
<dbReference type="EnsemblProtists" id="EOD41142">
    <property type="protein sequence ID" value="EOD41142"/>
    <property type="gene ID" value="EMIHUDRAFT_55059"/>
</dbReference>
<dbReference type="KEGG" id="ehx:EMIHUDRAFT_55059"/>
<accession>A0A0D3IYV1</accession>
<reference evidence="8" key="2">
    <citation type="submission" date="2024-10" db="UniProtKB">
        <authorList>
            <consortium name="EnsemblProtists"/>
        </authorList>
    </citation>
    <scope>IDENTIFICATION</scope>
</reference>
<protein>
    <recommendedName>
        <fullName evidence="10">Homogentisate phytyltransferase</fullName>
    </recommendedName>
</protein>
<dbReference type="GeneID" id="17286411"/>
<keyword evidence="6 7" id="KW-0472">Membrane</keyword>
<evidence type="ECO:0000256" key="6">
    <source>
        <dbReference type="ARBA" id="ARBA00023136"/>
    </source>
</evidence>
<evidence type="ECO:0000313" key="8">
    <source>
        <dbReference type="EnsemblProtists" id="EOD16436"/>
    </source>
</evidence>
<dbReference type="EnsemblProtists" id="EOD16436">
    <property type="protein sequence ID" value="EOD16436"/>
    <property type="gene ID" value="EMIHUDRAFT_56139"/>
</dbReference>
<dbReference type="InterPro" id="IPR000537">
    <property type="entry name" value="UbiA_prenyltransferase"/>
</dbReference>
<evidence type="ECO:0000256" key="7">
    <source>
        <dbReference type="SAM" id="Phobius"/>
    </source>
</evidence>
<dbReference type="PaxDb" id="2903-EOD16436"/>
<dbReference type="STRING" id="2903.R1E090"/>
<reference evidence="9" key="1">
    <citation type="journal article" date="2013" name="Nature">
        <title>Pan genome of the phytoplankton Emiliania underpins its global distribution.</title>
        <authorList>
            <person name="Read B.A."/>
            <person name="Kegel J."/>
            <person name="Klute M.J."/>
            <person name="Kuo A."/>
            <person name="Lefebvre S.C."/>
            <person name="Maumus F."/>
            <person name="Mayer C."/>
            <person name="Miller J."/>
            <person name="Monier A."/>
            <person name="Salamov A."/>
            <person name="Young J."/>
            <person name="Aguilar M."/>
            <person name="Claverie J.M."/>
            <person name="Frickenhaus S."/>
            <person name="Gonzalez K."/>
            <person name="Herman E.K."/>
            <person name="Lin Y.C."/>
            <person name="Napier J."/>
            <person name="Ogata H."/>
            <person name="Sarno A.F."/>
            <person name="Shmutz J."/>
            <person name="Schroeder D."/>
            <person name="de Vargas C."/>
            <person name="Verret F."/>
            <person name="von Dassow P."/>
            <person name="Valentin K."/>
            <person name="Van de Peer Y."/>
            <person name="Wheeler G."/>
            <person name="Dacks J.B."/>
            <person name="Delwiche C.F."/>
            <person name="Dyhrman S.T."/>
            <person name="Glockner G."/>
            <person name="John U."/>
            <person name="Richards T."/>
            <person name="Worden A.Z."/>
            <person name="Zhang X."/>
            <person name="Grigoriev I.V."/>
            <person name="Allen A.E."/>
            <person name="Bidle K."/>
            <person name="Borodovsky M."/>
            <person name="Bowler C."/>
            <person name="Brownlee C."/>
            <person name="Cock J.M."/>
            <person name="Elias M."/>
            <person name="Gladyshev V.N."/>
            <person name="Groth M."/>
            <person name="Guda C."/>
            <person name="Hadaegh A."/>
            <person name="Iglesias-Rodriguez M.D."/>
            <person name="Jenkins J."/>
            <person name="Jones B.M."/>
            <person name="Lawson T."/>
            <person name="Leese F."/>
            <person name="Lindquist E."/>
            <person name="Lobanov A."/>
            <person name="Lomsadze A."/>
            <person name="Malik S.B."/>
            <person name="Marsh M.E."/>
            <person name="Mackinder L."/>
            <person name="Mock T."/>
            <person name="Mueller-Roeber B."/>
            <person name="Pagarete A."/>
            <person name="Parker M."/>
            <person name="Probert I."/>
            <person name="Quesneville H."/>
            <person name="Raines C."/>
            <person name="Rensing S.A."/>
            <person name="Riano-Pachon D.M."/>
            <person name="Richier S."/>
            <person name="Rokitta S."/>
            <person name="Shiraiwa Y."/>
            <person name="Soanes D.M."/>
            <person name="van der Giezen M."/>
            <person name="Wahlund T.M."/>
            <person name="Williams B."/>
            <person name="Wilson W."/>
            <person name="Wolfe G."/>
            <person name="Wurch L.L."/>
        </authorList>
    </citation>
    <scope>NUCLEOTIDE SEQUENCE</scope>
</reference>
<dbReference type="PANTHER" id="PTHR43009:SF7">
    <property type="entry name" value="HOMOGENTISATE GERANYLGERANYLTRANSFERASE, CHLOROPLASTIC"/>
    <property type="match status" value="1"/>
</dbReference>
<dbReference type="Gene3D" id="1.10.357.140">
    <property type="entry name" value="UbiA prenyltransferase"/>
    <property type="match status" value="1"/>
</dbReference>
<dbReference type="OMA" id="TTHCNVI"/>
<evidence type="ECO:0008006" key="10">
    <source>
        <dbReference type="Google" id="ProtNLM"/>
    </source>
</evidence>
<keyword evidence="9" id="KW-1185">Reference proteome</keyword>
<dbReference type="eggNOG" id="ENOG502R0I3">
    <property type="taxonomic scope" value="Eukaryota"/>
</dbReference>
<dbReference type="RefSeq" id="XP_005768865.1">
    <property type="nucleotide sequence ID" value="XM_005768808.1"/>
</dbReference>
<feature type="transmembrane region" description="Helical" evidence="7">
    <location>
        <begin position="138"/>
        <end position="161"/>
    </location>
</feature>
<feature type="transmembrane region" description="Helical" evidence="7">
    <location>
        <begin position="173"/>
        <end position="195"/>
    </location>
</feature>
<dbReference type="GO" id="GO:0016020">
    <property type="term" value="C:membrane"/>
    <property type="evidence" value="ECO:0007669"/>
    <property type="project" value="UniProtKB-SubCell"/>
</dbReference>
<comment type="similarity">
    <text evidence="2">Belongs to the UbiA prenyltransferase family.</text>
</comment>
<feature type="transmembrane region" description="Helical" evidence="7">
    <location>
        <begin position="41"/>
        <end position="62"/>
    </location>
</feature>
<evidence type="ECO:0000256" key="2">
    <source>
        <dbReference type="ARBA" id="ARBA00005985"/>
    </source>
</evidence>
<keyword evidence="3" id="KW-0808">Transferase</keyword>
<evidence type="ECO:0000256" key="4">
    <source>
        <dbReference type="ARBA" id="ARBA00022692"/>
    </source>
</evidence>
<dbReference type="GO" id="GO:0016765">
    <property type="term" value="F:transferase activity, transferring alkyl or aryl (other than methyl) groups"/>
    <property type="evidence" value="ECO:0007669"/>
    <property type="project" value="InterPro"/>
</dbReference>
<dbReference type="Proteomes" id="UP000013827">
    <property type="component" value="Unassembled WGS sequence"/>
</dbReference>
<keyword evidence="4 7" id="KW-0812">Transmembrane</keyword>
<comment type="subcellular location">
    <subcellularLocation>
        <location evidence="1">Membrane</location>
        <topology evidence="1">Multi-pass membrane protein</topology>
    </subcellularLocation>
</comment>
<dbReference type="HOGENOM" id="CLU_048963_2_0_1"/>
<evidence type="ECO:0000256" key="3">
    <source>
        <dbReference type="ARBA" id="ARBA00022679"/>
    </source>
</evidence>
<organism evidence="8 9">
    <name type="scientific">Emiliania huxleyi (strain CCMP1516)</name>
    <dbReference type="NCBI Taxonomy" id="280463"/>
    <lineage>
        <taxon>Eukaryota</taxon>
        <taxon>Haptista</taxon>
        <taxon>Haptophyta</taxon>
        <taxon>Prymnesiophyceae</taxon>
        <taxon>Isochrysidales</taxon>
        <taxon>Noelaerhabdaceae</taxon>
        <taxon>Emiliania</taxon>
    </lineage>
</organism>
<dbReference type="Pfam" id="PF01040">
    <property type="entry name" value="UbiA"/>
    <property type="match status" value="1"/>
</dbReference>
<sequence>VLWRFSRPHTLIGSALCIPALSLYAAPPGAAISSAVFVPLVLYAMVPSLLVNVYITGLNQLFDIPIDRVNKPTLPLASGEMSPAVGAATVLLCLAGGLALGWAFPPLCSPALRATLCGSALLGTAYSCPPVRLKRSPLLASLCIMSVRGALINWGFFAHAAEAYGASVSTAALQAWRCAGPVAFFTLFGTVIALVKDVPDVPGDARYGIRSFSVRVGQARV</sequence>
<dbReference type="AlphaFoldDB" id="A0A0D3IYV1"/>
<keyword evidence="5 7" id="KW-1133">Transmembrane helix</keyword>
<dbReference type="InterPro" id="IPR044878">
    <property type="entry name" value="UbiA_sf"/>
</dbReference>
<evidence type="ECO:0000313" key="9">
    <source>
        <dbReference type="Proteomes" id="UP000013827"/>
    </source>
</evidence>
<name>A0A0D3IYV1_EMIH1</name>
<dbReference type="PANTHER" id="PTHR43009">
    <property type="entry name" value="HOMOGENTISATE SOLANESYLTRANSFERASE, CHLOROPLASTIC"/>
    <property type="match status" value="1"/>
</dbReference>
<dbReference type="RefSeq" id="XP_005793571.1">
    <property type="nucleotide sequence ID" value="XM_005793514.1"/>
</dbReference>
<feature type="transmembrane region" description="Helical" evidence="7">
    <location>
        <begin position="83"/>
        <end position="104"/>
    </location>
</feature>
<dbReference type="KEGG" id="ehx:EMIHUDRAFT_56139"/>
<dbReference type="GeneID" id="17262586"/>